<feature type="binding site" evidence="6">
    <location>
        <position position="783"/>
    </location>
    <ligand>
        <name>AMP</name>
        <dbReference type="ChEBI" id="CHEBI:456215"/>
    </ligand>
</feature>
<dbReference type="PROSITE" id="PS51845">
    <property type="entry name" value="PDEASE_I_2"/>
    <property type="match status" value="1"/>
</dbReference>
<feature type="binding site" evidence="6">
    <location>
        <begin position="631"/>
        <end position="635"/>
    </location>
    <ligand>
        <name>AMP</name>
        <dbReference type="ChEBI" id="CHEBI:456215"/>
    </ligand>
</feature>
<comment type="cofactor">
    <cofactor evidence="8">
        <name>a divalent metal cation</name>
        <dbReference type="ChEBI" id="CHEBI:60240"/>
    </cofactor>
    <text evidence="8">Binds 2 divalent metal cations per subunit. Site 1 may preferentially bind zinc ions, while site 2 has a preference for magnesium and/or manganese ions.</text>
</comment>
<protein>
    <recommendedName>
        <fullName evidence="8">Phosphodiesterase</fullName>
        <ecNumber evidence="8">3.1.4.-</ecNumber>
    </recommendedName>
</protein>
<dbReference type="GO" id="GO:0004114">
    <property type="term" value="F:3',5'-cyclic-nucleotide phosphodiesterase activity"/>
    <property type="evidence" value="ECO:0007669"/>
    <property type="project" value="InterPro"/>
</dbReference>
<feature type="binding site" evidence="7">
    <location>
        <position position="672"/>
    </location>
    <ligand>
        <name>Zn(2+)</name>
        <dbReference type="ChEBI" id="CHEBI:29105"/>
        <label>1</label>
    </ligand>
</feature>
<evidence type="ECO:0000256" key="4">
    <source>
        <dbReference type="ARBA" id="ARBA00022801"/>
    </source>
</evidence>
<feature type="binding site" evidence="6">
    <location>
        <position position="672"/>
    </location>
    <ligand>
        <name>AMP</name>
        <dbReference type="ChEBI" id="CHEBI:456215"/>
    </ligand>
</feature>
<feature type="domain" description="PDEase" evidence="10">
    <location>
        <begin position="552"/>
        <end position="879"/>
    </location>
</feature>
<dbReference type="InterPro" id="IPR003018">
    <property type="entry name" value="GAF"/>
</dbReference>
<evidence type="ECO:0000256" key="6">
    <source>
        <dbReference type="PIRSR" id="PIRSR623088-2"/>
    </source>
</evidence>
<sequence>MSLNSPQLSVPIVEEWLDSNKEALYEIFLRKADLSLINKWLLIHGYSALSEVAPYPTKRGSLSNESSNPSSPLDKGDGFFEGRHVRQNSKKFLRQDFAKSKLKSMFRTYEPTSTQESATESRRSSLKEMRMFRSLPPNSVNMLSLLIQSRVRLPRYPSKDIDHKRDLRDQNEKEFFLEIVKDISNDLDLRSLSNKIVANMSVLVDCDTGSLFVVEGKLGGRMTLVSKLFDVHSGTHILPSTTGDGGVTVPWGKGIIGYVADPRYNDDVDKITGYKADTLLCMPIRNADDEVVAVAQVINKTESPNGFTKEDEKVLATYLTFCGIAIYNAQIFEAYSKEYERNKALLEVVHDLFEEQTSLDSVILKIMQRAVALLKCERCSVLLRDGTSEASIICSIQKLNLKRKCVVTSFKKVFDLAYPHKNGQSIQSQDNHLSDNRLGNKIAELVLITGETINITDAHSDARFDPESDRNTGFHTRAILCKPIRNRDNQTIGVAQVMNRIDGYSFDDHDDQLFEAFTIFCGLGINNCVLYEEISLAAARQAVALEVLSYHSSVSAEDIVRLKVQKVPDALTLNLDNFKFNDFSLSNDEMLAAAIRMFKDLGLIRRFRIDYEVLCRWLLTVRKNYRNVAYHNWRHAFNVCQLMFAFFKKTGMKRHLSEKELLALVVACLCHDLDHRGTNNAFQQKTSSALAQLYGTKATLEHHHFNHAVIILNCEGQNIFGNFCSEEYGEVINLLKQAILATDLSLHIQVRHKFFAMVDSEMKNWDDRESRDILRSILMTAGDIAAITKPWEIQRKAADLVMTEFFDQGDKERNELKIQPQACMDREKQDELPRLQLGWIDGICLPLYKALNKLDSTFKPLLDGVLANRAAWEVLDAERLAKDSVIATEV</sequence>
<evidence type="ECO:0000313" key="12">
    <source>
        <dbReference type="Proteomes" id="UP001186944"/>
    </source>
</evidence>
<evidence type="ECO:0000256" key="7">
    <source>
        <dbReference type="PIRSR" id="PIRSR623088-3"/>
    </source>
</evidence>
<dbReference type="InterPro" id="IPR036971">
    <property type="entry name" value="PDEase_catalytic_dom_sf"/>
</dbReference>
<dbReference type="Gene3D" id="3.30.450.40">
    <property type="match status" value="2"/>
</dbReference>
<dbReference type="SMART" id="SM00065">
    <property type="entry name" value="GAF"/>
    <property type="match status" value="2"/>
</dbReference>
<feature type="active site" description="Proton donor" evidence="5">
    <location>
        <position position="631"/>
    </location>
</feature>
<evidence type="ECO:0000256" key="9">
    <source>
        <dbReference type="SAM" id="MobiDB-lite"/>
    </source>
</evidence>
<organism evidence="11 12">
    <name type="scientific">Pinctada imbricata</name>
    <name type="common">Atlantic pearl-oyster</name>
    <name type="synonym">Pinctada martensii</name>
    <dbReference type="NCBI Taxonomy" id="66713"/>
    <lineage>
        <taxon>Eukaryota</taxon>
        <taxon>Metazoa</taxon>
        <taxon>Spiralia</taxon>
        <taxon>Lophotrochozoa</taxon>
        <taxon>Mollusca</taxon>
        <taxon>Bivalvia</taxon>
        <taxon>Autobranchia</taxon>
        <taxon>Pteriomorphia</taxon>
        <taxon>Pterioida</taxon>
        <taxon>Pterioidea</taxon>
        <taxon>Pteriidae</taxon>
        <taxon>Pinctada</taxon>
    </lineage>
</organism>
<feature type="compositionally biased region" description="Low complexity" evidence="9">
    <location>
        <begin position="61"/>
        <end position="73"/>
    </location>
</feature>
<feature type="binding site" evidence="7">
    <location>
        <position position="671"/>
    </location>
    <ligand>
        <name>Zn(2+)</name>
        <dbReference type="ChEBI" id="CHEBI:29105"/>
        <label>1</label>
    </ligand>
</feature>
<accession>A0AA88YHJ9</accession>
<dbReference type="Pfam" id="PF00233">
    <property type="entry name" value="PDEase_I"/>
    <property type="match status" value="1"/>
</dbReference>
<dbReference type="InterPro" id="IPR023174">
    <property type="entry name" value="PDEase_CS"/>
</dbReference>
<feature type="binding site" evidence="6">
    <location>
        <position position="836"/>
    </location>
    <ligand>
        <name>AMP</name>
        <dbReference type="ChEBI" id="CHEBI:456215"/>
    </ligand>
</feature>
<evidence type="ECO:0000256" key="2">
    <source>
        <dbReference type="ARBA" id="ARBA00022535"/>
    </source>
</evidence>
<evidence type="ECO:0000256" key="1">
    <source>
        <dbReference type="ARBA" id="ARBA00007648"/>
    </source>
</evidence>
<comment type="caution">
    <text evidence="11">The sequence shown here is derived from an EMBL/GenBank/DDBJ whole genome shotgun (WGS) entry which is preliminary data.</text>
</comment>
<feature type="binding site" evidence="7">
    <location>
        <position position="672"/>
    </location>
    <ligand>
        <name>Zn(2+)</name>
        <dbReference type="ChEBI" id="CHEBI:29105"/>
        <label>2</label>
    </ligand>
</feature>
<dbReference type="Gene3D" id="1.10.1300.10">
    <property type="entry name" value="3'5'-cyclic nucleotide phosphodiesterase, catalytic domain"/>
    <property type="match status" value="1"/>
</dbReference>
<keyword evidence="12" id="KW-1185">Reference proteome</keyword>
<evidence type="ECO:0000259" key="10">
    <source>
        <dbReference type="PROSITE" id="PS51845"/>
    </source>
</evidence>
<dbReference type="Proteomes" id="UP001186944">
    <property type="component" value="Unassembled WGS sequence"/>
</dbReference>
<dbReference type="AlphaFoldDB" id="A0AA88YHJ9"/>
<dbReference type="SMART" id="SM00471">
    <property type="entry name" value="HDc"/>
    <property type="match status" value="1"/>
</dbReference>
<dbReference type="PRINTS" id="PR00387">
    <property type="entry name" value="PDIESTERASE1"/>
</dbReference>
<evidence type="ECO:0000256" key="5">
    <source>
        <dbReference type="PIRSR" id="PIRSR623088-1"/>
    </source>
</evidence>
<dbReference type="PROSITE" id="PS00126">
    <property type="entry name" value="PDEASE_I_1"/>
    <property type="match status" value="1"/>
</dbReference>
<reference evidence="11" key="1">
    <citation type="submission" date="2019-08" db="EMBL/GenBank/DDBJ databases">
        <title>The improved chromosome-level genome for the pearl oyster Pinctada fucata martensii using PacBio sequencing and Hi-C.</title>
        <authorList>
            <person name="Zheng Z."/>
        </authorList>
    </citation>
    <scope>NUCLEOTIDE SEQUENCE</scope>
    <source>
        <strain evidence="11">ZZ-2019</strain>
        <tissue evidence="11">Adductor muscle</tissue>
    </source>
</reference>
<evidence type="ECO:0000313" key="11">
    <source>
        <dbReference type="EMBL" id="KAK3105688.1"/>
    </source>
</evidence>
<proteinExistence type="inferred from homology"/>
<dbReference type="CDD" id="cd00077">
    <property type="entry name" value="HDc"/>
    <property type="match status" value="1"/>
</dbReference>
<dbReference type="SUPFAM" id="SSF109604">
    <property type="entry name" value="HD-domain/PDEase-like"/>
    <property type="match status" value="1"/>
</dbReference>
<keyword evidence="3 7" id="KW-0479">Metal-binding</keyword>
<dbReference type="EMBL" id="VSWD01000003">
    <property type="protein sequence ID" value="KAK3105688.1"/>
    <property type="molecule type" value="Genomic_DNA"/>
</dbReference>
<dbReference type="InterPro" id="IPR029016">
    <property type="entry name" value="GAF-like_dom_sf"/>
</dbReference>
<name>A0AA88YHJ9_PINIB</name>
<dbReference type="EC" id="3.1.4.-" evidence="8"/>
<evidence type="ECO:0000256" key="3">
    <source>
        <dbReference type="ARBA" id="ARBA00022723"/>
    </source>
</evidence>
<comment type="similarity">
    <text evidence="1 8">Belongs to the cyclic nucleotide phosphodiesterase family.</text>
</comment>
<dbReference type="PANTHER" id="PTHR11347">
    <property type="entry name" value="CYCLIC NUCLEOTIDE PHOSPHODIESTERASE"/>
    <property type="match status" value="1"/>
</dbReference>
<dbReference type="InterPro" id="IPR002073">
    <property type="entry name" value="PDEase_catalytic_dom"/>
</dbReference>
<evidence type="ECO:0000256" key="8">
    <source>
        <dbReference type="RuleBase" id="RU363067"/>
    </source>
</evidence>
<dbReference type="Pfam" id="PF01590">
    <property type="entry name" value="GAF"/>
    <property type="match status" value="2"/>
</dbReference>
<dbReference type="InterPro" id="IPR023088">
    <property type="entry name" value="PDEase"/>
</dbReference>
<keyword evidence="2" id="KW-0140">cGMP</keyword>
<feature type="region of interest" description="Disordered" evidence="9">
    <location>
        <begin position="57"/>
        <end position="80"/>
    </location>
</feature>
<keyword evidence="4 8" id="KW-0378">Hydrolase</keyword>
<dbReference type="GO" id="GO:0046872">
    <property type="term" value="F:metal ion binding"/>
    <property type="evidence" value="ECO:0007669"/>
    <property type="project" value="UniProtKB-KW"/>
</dbReference>
<feature type="binding site" evidence="7">
    <location>
        <position position="635"/>
    </location>
    <ligand>
        <name>Zn(2+)</name>
        <dbReference type="ChEBI" id="CHEBI:29105"/>
        <label>1</label>
    </ligand>
</feature>
<dbReference type="FunFam" id="1.10.1300.10:FF:000003">
    <property type="entry name" value="Phosphodiesterase"/>
    <property type="match status" value="1"/>
</dbReference>
<dbReference type="GO" id="GO:0007165">
    <property type="term" value="P:signal transduction"/>
    <property type="evidence" value="ECO:0007669"/>
    <property type="project" value="InterPro"/>
</dbReference>
<dbReference type="SUPFAM" id="SSF55781">
    <property type="entry name" value="GAF domain-like"/>
    <property type="match status" value="2"/>
</dbReference>
<feature type="binding site" evidence="7">
    <location>
        <position position="783"/>
    </location>
    <ligand>
        <name>Zn(2+)</name>
        <dbReference type="ChEBI" id="CHEBI:29105"/>
        <label>1</label>
    </ligand>
</feature>
<gene>
    <name evidence="11" type="ORF">FSP39_003434</name>
</gene>
<dbReference type="InterPro" id="IPR003607">
    <property type="entry name" value="HD/PDEase_dom"/>
</dbReference>